<dbReference type="SUPFAM" id="SSF52540">
    <property type="entry name" value="P-loop containing nucleoside triphosphate hydrolases"/>
    <property type="match status" value="4"/>
</dbReference>
<protein>
    <recommendedName>
        <fullName evidence="15">AAA+ ATPase domain-containing protein</fullName>
    </recommendedName>
</protein>
<dbReference type="InterPro" id="IPR003593">
    <property type="entry name" value="AAA+_ATPase"/>
</dbReference>
<evidence type="ECO:0000256" key="1">
    <source>
        <dbReference type="ARBA" id="ARBA00004430"/>
    </source>
</evidence>
<dbReference type="Gene3D" id="6.10.140.1060">
    <property type="match status" value="1"/>
</dbReference>
<evidence type="ECO:0000256" key="8">
    <source>
        <dbReference type="ARBA" id="ARBA00023054"/>
    </source>
</evidence>
<dbReference type="FunFam" id="3.40.50.300:FF:002141">
    <property type="entry name" value="Dynein heavy chain"/>
    <property type="match status" value="1"/>
</dbReference>
<dbReference type="RefSeq" id="XP_004030512.1">
    <property type="nucleotide sequence ID" value="XM_004030464.1"/>
</dbReference>
<feature type="compositionally biased region" description="Low complexity" evidence="14">
    <location>
        <begin position="3170"/>
        <end position="3182"/>
    </location>
</feature>
<dbReference type="GeneID" id="14905369"/>
<evidence type="ECO:0000256" key="13">
    <source>
        <dbReference type="SAM" id="Coils"/>
    </source>
</evidence>
<dbReference type="GO" id="GO:0005524">
    <property type="term" value="F:ATP binding"/>
    <property type="evidence" value="ECO:0007669"/>
    <property type="project" value="UniProtKB-KW"/>
</dbReference>
<dbReference type="EMBL" id="GL984168">
    <property type="protein sequence ID" value="EGR29276.1"/>
    <property type="molecule type" value="Genomic_DNA"/>
</dbReference>
<dbReference type="InterPro" id="IPR056759">
    <property type="entry name" value="DYH2-5-8_CC"/>
</dbReference>
<evidence type="ECO:0000256" key="14">
    <source>
        <dbReference type="SAM" id="MobiDB-lite"/>
    </source>
</evidence>
<feature type="coiled-coil region" evidence="13">
    <location>
        <begin position="891"/>
        <end position="918"/>
    </location>
</feature>
<feature type="compositionally biased region" description="Basic and acidic residues" evidence="14">
    <location>
        <begin position="3183"/>
        <end position="3193"/>
    </location>
</feature>
<dbReference type="Pfam" id="PF22597">
    <property type="entry name" value="DYN_lid"/>
    <property type="match status" value="1"/>
</dbReference>
<feature type="compositionally biased region" description="Polar residues" evidence="14">
    <location>
        <begin position="1"/>
        <end position="10"/>
    </location>
</feature>
<evidence type="ECO:0000256" key="11">
    <source>
        <dbReference type="ARBA" id="ARBA00023212"/>
    </source>
</evidence>
<proteinExistence type="predicted"/>
<feature type="coiled-coil region" evidence="13">
    <location>
        <begin position="721"/>
        <end position="748"/>
    </location>
</feature>
<evidence type="ECO:0000256" key="12">
    <source>
        <dbReference type="ARBA" id="ARBA00023273"/>
    </source>
</evidence>
<keyword evidence="12" id="KW-0966">Cell projection</keyword>
<evidence type="ECO:0000313" key="17">
    <source>
        <dbReference type="Proteomes" id="UP000008983"/>
    </source>
</evidence>
<dbReference type="Pfam" id="PF25007">
    <property type="entry name" value="DYH2-5-8_CC"/>
    <property type="match status" value="1"/>
</dbReference>
<dbReference type="FunFam" id="3.20.180.20:FF:000001">
    <property type="entry name" value="Dynein axonemal heavy chain 5"/>
    <property type="match status" value="1"/>
</dbReference>
<dbReference type="GO" id="GO:0051959">
    <property type="term" value="F:dynein light intermediate chain binding"/>
    <property type="evidence" value="ECO:0007669"/>
    <property type="project" value="InterPro"/>
</dbReference>
<feature type="compositionally biased region" description="Polar residues" evidence="14">
    <location>
        <begin position="3160"/>
        <end position="3169"/>
    </location>
</feature>
<dbReference type="InterPro" id="IPR027417">
    <property type="entry name" value="P-loop_NTPase"/>
</dbReference>
<dbReference type="SMART" id="SM00382">
    <property type="entry name" value="AAA"/>
    <property type="match status" value="2"/>
</dbReference>
<dbReference type="Gene3D" id="1.10.472.130">
    <property type="match status" value="1"/>
</dbReference>
<dbReference type="OrthoDB" id="287271at2759"/>
<feature type="domain" description="AAA+ ATPase" evidence="15">
    <location>
        <begin position="2604"/>
        <end position="2751"/>
    </location>
</feature>
<feature type="region of interest" description="Disordered" evidence="14">
    <location>
        <begin position="3157"/>
        <end position="3193"/>
    </location>
</feature>
<feature type="coiled-coil region" evidence="13">
    <location>
        <begin position="3480"/>
        <end position="3570"/>
    </location>
</feature>
<comment type="subcellular location">
    <subcellularLocation>
        <location evidence="1">Cytoplasm</location>
        <location evidence="1">Cytoskeleton</location>
        <location evidence="1">Cilium axoneme</location>
    </subcellularLocation>
</comment>
<dbReference type="Proteomes" id="UP000008983">
    <property type="component" value="Unassembled WGS sequence"/>
</dbReference>
<feature type="region of interest" description="Disordered" evidence="14">
    <location>
        <begin position="2162"/>
        <end position="2186"/>
    </location>
</feature>
<reference evidence="16 17" key="1">
    <citation type="submission" date="2011-07" db="EMBL/GenBank/DDBJ databases">
        <authorList>
            <person name="Coyne R."/>
            <person name="Brami D."/>
            <person name="Johnson J."/>
            <person name="Hostetler J."/>
            <person name="Hannick L."/>
            <person name="Clark T."/>
            <person name="Cassidy-Hanley D."/>
            <person name="Inman J."/>
        </authorList>
    </citation>
    <scope>NUCLEOTIDE SEQUENCE [LARGE SCALE GENOMIC DNA]</scope>
    <source>
        <strain evidence="16 17">G5</strain>
    </source>
</reference>
<evidence type="ECO:0000256" key="7">
    <source>
        <dbReference type="ARBA" id="ARBA00023017"/>
    </source>
</evidence>
<dbReference type="InterPro" id="IPR013594">
    <property type="entry name" value="Dynein_heavy_tail"/>
</dbReference>
<evidence type="ECO:0000256" key="5">
    <source>
        <dbReference type="ARBA" id="ARBA00022741"/>
    </source>
</evidence>
<dbReference type="InterPro" id="IPR043157">
    <property type="entry name" value="Dynein_AAA1S"/>
</dbReference>
<dbReference type="InterPro" id="IPR024317">
    <property type="entry name" value="Dynein_heavy_chain_D4_dom"/>
</dbReference>
<dbReference type="Gene3D" id="3.40.50.300">
    <property type="entry name" value="P-loop containing nucleotide triphosphate hydrolases"/>
    <property type="match status" value="4"/>
</dbReference>
<keyword evidence="10" id="KW-0505">Motor protein</keyword>
<feature type="coiled-coil region" evidence="13">
    <location>
        <begin position="1220"/>
        <end position="1247"/>
    </location>
</feature>
<evidence type="ECO:0000259" key="15">
    <source>
        <dbReference type="SMART" id="SM00382"/>
    </source>
</evidence>
<feature type="domain" description="AAA+ ATPase" evidence="15">
    <location>
        <begin position="1956"/>
        <end position="2099"/>
    </location>
</feature>
<keyword evidence="8 13" id="KW-0175">Coiled coil</keyword>
<dbReference type="Pfam" id="PF17852">
    <property type="entry name" value="Dynein_AAA_lid"/>
    <property type="match status" value="1"/>
</dbReference>
<dbReference type="OMA" id="ILKNDMQ"/>
<dbReference type="Pfam" id="PF12780">
    <property type="entry name" value="AAA_8"/>
    <property type="match status" value="2"/>
</dbReference>
<feature type="non-terminal residue" evidence="16">
    <location>
        <position position="3883"/>
    </location>
</feature>
<dbReference type="Pfam" id="PF08393">
    <property type="entry name" value="DHC_N2"/>
    <property type="match status" value="1"/>
</dbReference>
<gene>
    <name evidence="16" type="ORF">IMG5_159700</name>
</gene>
<name>G0QZT8_ICHMU</name>
<dbReference type="CDD" id="cd00009">
    <property type="entry name" value="AAA"/>
    <property type="match status" value="1"/>
</dbReference>
<dbReference type="GO" id="GO:0005874">
    <property type="term" value="C:microtubule"/>
    <property type="evidence" value="ECO:0007669"/>
    <property type="project" value="UniProtKB-KW"/>
</dbReference>
<keyword evidence="17" id="KW-1185">Reference proteome</keyword>
<dbReference type="Gene3D" id="1.10.287.2620">
    <property type="match status" value="1"/>
</dbReference>
<keyword evidence="11" id="KW-0206">Cytoskeleton</keyword>
<dbReference type="FunFam" id="1.20.920.30:FF:000005">
    <property type="entry name" value="Dynein, axonemal, heavy chain 2"/>
    <property type="match status" value="1"/>
</dbReference>
<organism evidence="16 17">
    <name type="scientific">Ichthyophthirius multifiliis</name>
    <name type="common">White spot disease agent</name>
    <name type="synonym">Ich</name>
    <dbReference type="NCBI Taxonomy" id="5932"/>
    <lineage>
        <taxon>Eukaryota</taxon>
        <taxon>Sar</taxon>
        <taxon>Alveolata</taxon>
        <taxon>Ciliophora</taxon>
        <taxon>Intramacronucleata</taxon>
        <taxon>Oligohymenophorea</taxon>
        <taxon>Hymenostomatida</taxon>
        <taxon>Ophryoglenina</taxon>
        <taxon>Ichthyophthirius</taxon>
    </lineage>
</organism>
<dbReference type="PANTHER" id="PTHR45703:SF32">
    <property type="entry name" value="DYNEINS HEAVY CHAIN"/>
    <property type="match status" value="1"/>
</dbReference>
<keyword evidence="3" id="KW-0493">Microtubule</keyword>
<keyword evidence="2" id="KW-0963">Cytoplasm</keyword>
<dbReference type="PANTHER" id="PTHR45703">
    <property type="entry name" value="DYNEIN HEAVY CHAIN"/>
    <property type="match status" value="1"/>
</dbReference>
<sequence length="3883" mass="453606">MSESQLNNNNDNEEKPPQDLQLVEEDEAKQNEAPNEEALAVVDVELEEAEEDIPNEELEQLQNKPKKKVKILQKYQKDEKQKNLKPLNKIKQVKYKVLKQNMFIWVEKDGIKISFQDPPILSQDSYDQDFQFFVKYQNDQITKYDISQIEDFVSHASVKHNYIQSLLKLMDEIYNPSIYSDTTWPENVKKEFIAQLHKFMASLTEASQQNEGFTKLYIPKENLSDTQAVSQDKDLIQRLESTLIYWYRQIKEIVNNQDSQQDQENAGPLDEITYWRRRKDNLQFIQRQLENPDLQRIIQILKLVDSSYVPSFEELTKNINSGSIESENNLAFLNSLYEPCKQLEIATPKEIPSILPSLLNRVRMIWEFSEHYNSQERISGLLHKISNEIIKRCKKQINIQDMLDGDVEKCMQDLRDSIECGRKWKKIYERTSELIKKKKKENATKKTWDFNHNSIFAQMEAFVQRCTELIEICTGQLQFAGKGSNNQIPQFGGSRGPEIESILEEIKERFKKQLEKIRGSKQDLILDVKASNWHDLFNMFKNGMKDLDVMYQNIINFGFDQVSTVEQGVEMLEAFDYLAKRENIKAAIKKKAGEVVQLFVSELDKSKFEYDNMKKNQGQLNIPLQHGKYSGQAIWVRGQIHRIQKMKDSIDKLYFIPDQLKRSALDKYDQLFQTFKQFIVHQKFKEWKDENKDLEDAPLGAKFLDKSVLIRPEENINNNNQKGGKENANKAKNKMEHLEQNFDRQAEKLMHEVVAWKKLMPFGIIVPSYAEEFTTTQRENLRVLKEYVMLVVRDQNKIIDYMDDMEKKLFKDYYSQTEKVIYPGLHKLKWSSKGILEIFVKQCRQSCNEIYNKLRMFKQNTEKIDQKCQEIAGRLLINIKKKKIIELKVFEEEQEKHRKDMQNKIKAALEEIKRILCETYEPFLHNGIEIQKVWYDYVKIIDSKIEDALKKAIKNSLLELHKVIGDDKIPAIPIFKLSLEIENNEVAFKPSIQYLQQMITVTMSAMNEIFKDFKRMQIIMSSERRERLKEFRLLKEKENKNNPLMMQRKGAEVPTQFEDDIIKGLDDYFTAISGDHDVKKYSEKILANLCSSCSKLENGQLRDPWNSKQFYWKQPCIKDQFSKQMLKQDDDITNIKDHLEKFEFAATEIQQNNKTINQQDCIVLDNTNIKNVIVDILIQWQNAVLKAVQEKAIKDLNDLHALFQNSEVHLSPTPLDIHQLKKNMESLSKLKKEKPEYEKRLKPIEDKFKLLEDSQISLKEEENIKKMNLRDAWQGFQNMLERIEVRNQKVYNDLYLETCKNLDDFRKDTQDNKIYFTANAPFTVTNTSNEKAFQMLNEYKDIVKALRSREKDMKFAFELFNISYDQCEELDYVEKEIENLEKVWKLKDDWDREWDQVKSMKFKDFEYERLDDLADDYQLLINEYPKEMKRWEVVNNLRNTIESFRQTLPLIKMLGDRSMRIRHWEKLQKLLGQLLDYDSEQFNLQEIFRIGLLSQKEAVVDVCEVAREEYKIEFALQTISEKWEVLEIQMEEHKKGCYKIKKADEIYNILEDHMGKLSAQKTTAYYDSFKTDIEQWENALQNIIETLDALLQVQRQWIYLESIFASQQNEQDKQLVGDIAKFQKIEKQLQNYMNNIFISKNAKNALSQEGFLQELIIMSKHLDESQKILFSLLEKNRKEFPRFYFLSNDDLFEILGNSKDPSKVNKHIKKCFEGIKTLSFTQTFVASAKGRPQEAFEVTQMISPDQESVKLQQSVKCEYGVEKWLKQVEIRMVDTLKRELLKTYQGIRKREAMRWVEKWIPSWPGQLLIVASQLYWTSDCANVLQQIGNTDKTDKSKAWKSVKEEKNHFLNELTRQVRKPGSATDRNKLIALITIEVHAKDIIEQLMKTCFNENQFDWLKQLRYCATIQGDLMEVDIKQTNTKFPYGYEYQGNNGRLVITALTDRCYMTLTTAMKLNKGGAPQGPAGTGKTETVKDLGKGMAKFVLVFNCSDGLDYKSIGRMFSGLIQTGGWGCFDEFNRIEVEVLSVVAQQMHSIMNALRKLGEHRELNTLDFEDDVIQINEQMAIFITMNPGYAGRSELPDNLKSLFRPISMMVPETTIICEIMLQSEGFKNGRPLSIKMVTLYNLMTQQLSKQDHYDFGLRAIKSVLNCAGQIRREKGAETGYQGAQQGGREKDKENEQEENNQEQMILMKAIRDMNMPKFVQEDVFLFNALFNDLFPNIDLPESESLQLVEAIENEMKNDKLIPKPEMITKCIQLYDSKNTRHGNMLVGKSLTGKSTCWKILQKALTVLSKQENNNDKYHAVRTEVLNPKTVSLNELFGFVDRSTLEWNEGVLSSMMSRLCKDESLDQRWMILDGPVDTLWIESMNTVLDDNKVLTLLNGDRISLPPQVGLIFEVEDLSVASPATVSRAGMIYIDQNDLGYRPFIEAWIKKISDLDVQDFFFDLIDKWIIKLFKVRQNCKELVKCTDINIVVALTRLMDSFFTTEKSTIGIDLPNKSEIYYALLEKWFTFALIWSFGATVDEEGQKYIDYQMRDIESIFPSSNTVYDYYINVDKNEWSSWEEKINANAWKPALGIPYHKMLVPTVDSARSRFIIQTLLKNKVNTLIVGNTGTGKTALINGILSDLDESQYTSMNIVFSAQTNSLKTQDMIESKLVRRTKYKMIPDSKKMVIFVDDLNMPRKDTFGSQPPLELFRQWMDYGGWFDRQSRDLFKQIFDIQLITAMGPPGGGRAQISNRFQGKFNLIAFTFPTDNQVRRIFQSILNYKFSEFQEEIKLLSESIAQATLNLFKTVSENFLPTPKKSHYVFNLRDISKVIQGVYLQDKFYCDSKMTIYRLWVHECLRVFHDRLISFEDRAQLKKLISDQLEATLQTNMKECTNDEEDTIFVDFMEESNNEKKIYMEIPQKERLELRIFVEKKLEDYNANQRTPMPIVLFNEAISYVCKIHRIIKLGKGHGMLVGEGGSGRHSLTRLAAYIAQYSLWQIEVSRNYRMKEFRDDIKRWDEEAGFKNKSGVFLFSDNQIVNEGFIEDINNILSVGEVPNLFSQKDDYPQIKEKMKKQYINHYKLDKDARIPDEEIIDFFFTRVQNNFHLMLCMSKTGDSLRNYTRMYPGLVNNTTIIWFMTWPSEALLEVANKYLKPLKLEDKIKETPIPTAVPQKSINQLAPQQEKQQQTNTNNQKAEKKDPAQIKREEEEALLLQQEEERRENLRTAISAFFSNAHITVLQMSEDMFNKLKRMYYVTPTNYIELVKGYVELLGAKQLEYGNEITKLRLGLKKLDEAAESSEVLKQQLQISQINQQKSQKEVEDLMIRIEGESRDVNEKSKFVEQKTAIVEKEKGEIMRIQADAEEDLQKAMPALRMAEEGLENLNKNKLAEIKSFNKPPEGIGEVLQAIMIILGKDPSWASAKKELADPRFLERLRDVDKDHISQKTLLKIEKLTHDPKMSISIIDQKSEAGGSMWRWVLAMEMYAKSFKDIEPKRAKVNQLTERLAKSEEELKNLQENLSKLKEKITTLEKQLEQAKTDKQYLEEQNKILLDKQERAEKLISGLEGTKEGWKERKQVLEQKFEFLIGDSLMSAAFMSYAGPFPSEYRRDFVKDALLGQVKQLKIAHSRDYNFPDFLVKPITFLNWNFKGLPDDQFSRENAVLVTKSSRFALMIDPQMQALTWIKNTERDINKEKLKIIDPQEDNYISTLETSIVQGNVVILQNLDEEIDPSLEPFLNKSIKRHATGGLVLVLGADKEIKYNPDFRFYLTTKLSNPRYKAEVSTRVTLVNFAVKEEGLQDQLISVVIQKMEASLERQKNELVRKKADNEIKLKDLDDRILKMLQETKGQLIDDLDLIKALQVAKETEEDVRHQIEAGAAQMTKTMNLRKHYVGLA</sequence>
<dbReference type="InterPro" id="IPR035706">
    <property type="entry name" value="AAA_9"/>
</dbReference>
<dbReference type="Gene3D" id="1.20.140.100">
    <property type="entry name" value="Dynein heavy chain, N-terminal domain 2"/>
    <property type="match status" value="1"/>
</dbReference>
<feature type="coiled-coil region" evidence="13">
    <location>
        <begin position="1566"/>
        <end position="1593"/>
    </location>
</feature>
<dbReference type="InterPro" id="IPR042228">
    <property type="entry name" value="Dynein_linker_3"/>
</dbReference>
<dbReference type="Pfam" id="PF12775">
    <property type="entry name" value="AAA_7"/>
    <property type="match status" value="1"/>
</dbReference>
<dbReference type="Gene3D" id="3.20.180.20">
    <property type="entry name" value="Dynein heavy chain, N-terminal domain 2"/>
    <property type="match status" value="1"/>
</dbReference>
<dbReference type="GO" id="GO:0045505">
    <property type="term" value="F:dynein intermediate chain binding"/>
    <property type="evidence" value="ECO:0007669"/>
    <property type="project" value="InterPro"/>
</dbReference>
<dbReference type="FunFam" id="1.20.920.20:FF:000001">
    <property type="entry name" value="dynein heavy chain 2, axonemal"/>
    <property type="match status" value="1"/>
</dbReference>
<evidence type="ECO:0000256" key="3">
    <source>
        <dbReference type="ARBA" id="ARBA00022701"/>
    </source>
</evidence>
<feature type="coiled-coil region" evidence="13">
    <location>
        <begin position="3795"/>
        <end position="3826"/>
    </location>
</feature>
<dbReference type="FunFam" id="3.40.50.300:FF:000049">
    <property type="entry name" value="Dynein, axonemal, heavy chain 5"/>
    <property type="match status" value="1"/>
</dbReference>
<dbReference type="GO" id="GO:0030286">
    <property type="term" value="C:dynein complex"/>
    <property type="evidence" value="ECO:0007669"/>
    <property type="project" value="UniProtKB-KW"/>
</dbReference>
<keyword evidence="7" id="KW-0243">Dynein</keyword>
<evidence type="ECO:0000256" key="9">
    <source>
        <dbReference type="ARBA" id="ARBA00023069"/>
    </source>
</evidence>
<dbReference type="FunFam" id="1.10.8.710:FF:000001">
    <property type="entry name" value="Dynein axonemal heavy chain 2"/>
    <property type="match status" value="1"/>
</dbReference>
<dbReference type="InParanoid" id="G0QZT8"/>
<dbReference type="GO" id="GO:0005930">
    <property type="term" value="C:axoneme"/>
    <property type="evidence" value="ECO:0007669"/>
    <property type="project" value="UniProtKB-SubCell"/>
</dbReference>
<dbReference type="InterPro" id="IPR041466">
    <property type="entry name" value="Dynein_AAA5_ext"/>
</dbReference>
<evidence type="ECO:0000256" key="4">
    <source>
        <dbReference type="ARBA" id="ARBA00022737"/>
    </source>
</evidence>
<dbReference type="InterPro" id="IPR013602">
    <property type="entry name" value="Dynein_heavy_linker"/>
</dbReference>
<dbReference type="eggNOG" id="KOG3595">
    <property type="taxonomic scope" value="Eukaryota"/>
</dbReference>
<evidence type="ECO:0000313" key="16">
    <source>
        <dbReference type="EMBL" id="EGR29276.1"/>
    </source>
</evidence>
<dbReference type="Gene3D" id="1.20.920.30">
    <property type="match status" value="1"/>
</dbReference>
<keyword evidence="6" id="KW-0067">ATP-binding</keyword>
<keyword evidence="4" id="KW-0677">Repeat</keyword>
<dbReference type="Pfam" id="PF12781">
    <property type="entry name" value="AAA_9"/>
    <property type="match status" value="1"/>
</dbReference>
<keyword evidence="5" id="KW-0547">Nucleotide-binding</keyword>
<dbReference type="InterPro" id="IPR035699">
    <property type="entry name" value="AAA_6"/>
</dbReference>
<feature type="region of interest" description="Disordered" evidence="14">
    <location>
        <begin position="1"/>
        <end position="38"/>
    </location>
</feature>
<evidence type="ECO:0000256" key="2">
    <source>
        <dbReference type="ARBA" id="ARBA00022490"/>
    </source>
</evidence>
<dbReference type="Gene3D" id="1.10.8.710">
    <property type="match status" value="1"/>
</dbReference>
<dbReference type="InterPro" id="IPR026983">
    <property type="entry name" value="DHC"/>
</dbReference>
<dbReference type="Pfam" id="PF08385">
    <property type="entry name" value="DHC_N1"/>
    <property type="match status" value="1"/>
</dbReference>
<dbReference type="FunFam" id="3.40.50.300:FF:000044">
    <property type="entry name" value="Dynein heavy chain 5, axonemal"/>
    <property type="match status" value="1"/>
</dbReference>
<dbReference type="STRING" id="857967.G0QZT8"/>
<dbReference type="Gene3D" id="1.20.920.20">
    <property type="match status" value="1"/>
</dbReference>
<dbReference type="Pfam" id="PF12774">
    <property type="entry name" value="AAA_6"/>
    <property type="match status" value="2"/>
</dbReference>
<dbReference type="InterPro" id="IPR024743">
    <property type="entry name" value="Dynein_HC_stalk"/>
</dbReference>
<accession>G0QZT8</accession>
<dbReference type="Pfam" id="PF12777">
    <property type="entry name" value="MT"/>
    <property type="match status" value="1"/>
</dbReference>
<dbReference type="Gene3D" id="1.20.58.1120">
    <property type="match status" value="1"/>
</dbReference>
<keyword evidence="9" id="KW-0969">Cilium</keyword>
<dbReference type="InterPro" id="IPR054354">
    <property type="entry name" value="DYNC2H1-like_lid"/>
</dbReference>
<evidence type="ECO:0000256" key="10">
    <source>
        <dbReference type="ARBA" id="ARBA00023175"/>
    </source>
</evidence>
<evidence type="ECO:0000256" key="6">
    <source>
        <dbReference type="ARBA" id="ARBA00022840"/>
    </source>
</evidence>
<dbReference type="InterPro" id="IPR042222">
    <property type="entry name" value="Dynein_2_N"/>
</dbReference>
<dbReference type="GO" id="GO:0007018">
    <property type="term" value="P:microtubule-based movement"/>
    <property type="evidence" value="ECO:0007669"/>
    <property type="project" value="InterPro"/>
</dbReference>